<dbReference type="Pfam" id="PF03031">
    <property type="entry name" value="NIF"/>
    <property type="match status" value="2"/>
</dbReference>
<reference evidence="4" key="1">
    <citation type="journal article" date="2021" name="Microbiol. Resour. Announc.">
        <title>LGAAP: Leishmaniinae Genome Assembly and Annotation Pipeline.</title>
        <authorList>
            <person name="Almutairi H."/>
            <person name="Urbaniak M.D."/>
            <person name="Bates M.D."/>
            <person name="Jariyapan N."/>
            <person name="Kwakye-Nuako G."/>
            <person name="Thomaz-Soccol V."/>
            <person name="Al-Salem W.S."/>
            <person name="Dillon R.J."/>
            <person name="Bates P.A."/>
            <person name="Gatherer D."/>
        </authorList>
    </citation>
    <scope>NUCLEOTIDE SEQUENCE [LARGE SCALE GENOMIC DNA]</scope>
</reference>
<dbReference type="EMBL" id="JAFHLR010000035">
    <property type="protein sequence ID" value="KAG5466394.1"/>
    <property type="molecule type" value="Genomic_DNA"/>
</dbReference>
<evidence type="ECO:0000313" key="4">
    <source>
        <dbReference type="Proteomes" id="UP000674143"/>
    </source>
</evidence>
<evidence type="ECO:0000256" key="1">
    <source>
        <dbReference type="RuleBase" id="RU365079"/>
    </source>
</evidence>
<name>A0A836G4Y7_9TRYP</name>
<dbReference type="SMR" id="A0A836G4Y7"/>
<dbReference type="RefSeq" id="XP_067059284.1">
    <property type="nucleotide sequence ID" value="XM_067203593.1"/>
</dbReference>
<dbReference type="Proteomes" id="UP000674143">
    <property type="component" value="Unassembled WGS sequence"/>
</dbReference>
<gene>
    <name evidence="3" type="ORF">LSCM4_01544</name>
</gene>
<dbReference type="SUPFAM" id="SSF56784">
    <property type="entry name" value="HAD-like"/>
    <property type="match status" value="1"/>
</dbReference>
<keyword evidence="1" id="KW-0653">Protein transport</keyword>
<dbReference type="Gene3D" id="3.40.50.1000">
    <property type="entry name" value="HAD superfamily/HAD-like"/>
    <property type="match status" value="1"/>
</dbReference>
<sequence length="564" mass="61104">MSACSSIAVNGQCRSCAGAAVPAMPVRPPLARTSILGGSGNAYTSVNVCTLREAAAPSPGCAPPRACQLRCPVHDATVPRQGKDAGRAQIIDNNDSSMRTTAYWALPGQRSCSSRGFSSANRRSSLLALPPAPGAVSFGSDRNNSASTKEALAETLATLPPLSPTRVKAVEESASVHLGAPLTIIAADLSPMPLRALHLQRRLSYPLRCGRWSGSNSDSCLFTPPKVPSLYAAEEELPVCIDPEGVRCCPLLDLQFEEGVLADDKINLSPFVNWKFVPYLPPQAECHTRPTVVLDMDETLLHTSVEPMPEADAEVDVLPPPDDARGAATATVSGRYKLFVKYRPHLKQFLLFCLEHFEVVIFTASKAFYAHAILRKLQEDFPGIVFRLDDSDVSGSDVASQRAGAGAGDVARVIEVLHRDHCTPTNVGYTKDLHLIGRDLRRTILVDNNKVCGIFQPYNTVHVKDFARRRCGVQATGQQQMREAQLLRLRGMIPASPGTASEDAASSPMLSIAECSKSEYDWEDPEDAVLLRLCATGGLLHCLSHCESVPSFMQRTLRFNRTEC</sequence>
<evidence type="ECO:0000313" key="3">
    <source>
        <dbReference type="EMBL" id="KAG5466394.1"/>
    </source>
</evidence>
<dbReference type="InterPro" id="IPR023214">
    <property type="entry name" value="HAD_sf"/>
</dbReference>
<comment type="subunit">
    <text evidence="1">Component of the TIM23 complex.</text>
</comment>
<dbReference type="PANTHER" id="PTHR12210">
    <property type="entry name" value="DULLARD PROTEIN PHOSPHATASE"/>
    <property type="match status" value="1"/>
</dbReference>
<accession>A0A836G4Y7</accession>
<dbReference type="SMART" id="SM00577">
    <property type="entry name" value="CPDc"/>
    <property type="match status" value="1"/>
</dbReference>
<dbReference type="InterPro" id="IPR004274">
    <property type="entry name" value="FCP1_dom"/>
</dbReference>
<dbReference type="GO" id="GO:0015031">
    <property type="term" value="P:protein transport"/>
    <property type="evidence" value="ECO:0007669"/>
    <property type="project" value="UniProtKB-KW"/>
</dbReference>
<protein>
    <recommendedName>
        <fullName evidence="1">Mitochondrial import inner membrane translocase subunit TIM50</fullName>
    </recommendedName>
</protein>
<feature type="domain" description="FCP1 homology" evidence="2">
    <location>
        <begin position="285"/>
        <end position="496"/>
    </location>
</feature>
<dbReference type="GO" id="GO:0005744">
    <property type="term" value="C:TIM23 mitochondrial import inner membrane translocase complex"/>
    <property type="evidence" value="ECO:0007669"/>
    <property type="project" value="UniProtKB-UniRule"/>
</dbReference>
<dbReference type="InterPro" id="IPR050365">
    <property type="entry name" value="TIM50"/>
</dbReference>
<dbReference type="KEGG" id="loi:92357527"/>
<keyword evidence="1" id="KW-0496">Mitochondrion</keyword>
<comment type="subcellular location">
    <subcellularLocation>
        <location evidence="1">Mitochondrion inner membrane</location>
        <topology evidence="1">Single-pass membrane protein</topology>
    </subcellularLocation>
</comment>
<dbReference type="GeneID" id="92357527"/>
<reference evidence="4" key="2">
    <citation type="journal article" date="2021" name="Sci. Data">
        <title>Chromosome-scale genome sequencing, assembly and annotation of six genomes from subfamily Leishmaniinae.</title>
        <authorList>
            <person name="Almutairi H."/>
            <person name="Urbaniak M.D."/>
            <person name="Bates M.D."/>
            <person name="Jariyapan N."/>
            <person name="Kwakye-Nuako G."/>
            <person name="Thomaz Soccol V."/>
            <person name="Al-Salem W.S."/>
            <person name="Dillon R.J."/>
            <person name="Bates P.A."/>
            <person name="Gatherer D."/>
        </authorList>
    </citation>
    <scope>NUCLEOTIDE SEQUENCE [LARGE SCALE GENOMIC DNA]</scope>
</reference>
<proteinExistence type="inferred from homology"/>
<keyword evidence="1" id="KW-0813">Transport</keyword>
<comment type="caution">
    <text evidence="3">The sequence shown here is derived from an EMBL/GenBank/DDBJ whole genome shotgun (WGS) entry which is preliminary data.</text>
</comment>
<comment type="function">
    <text evidence="1">Essential component of the TIM23 complex, a complex that mediates the translocation of transit peptide-containing proteins across the mitochondrial inner membrane.</text>
</comment>
<evidence type="ECO:0000259" key="2">
    <source>
        <dbReference type="PROSITE" id="PS50969"/>
    </source>
</evidence>
<dbReference type="AlphaFoldDB" id="A0A836G4Y7"/>
<keyword evidence="1" id="KW-0811">Translocation</keyword>
<dbReference type="CDD" id="cd07521">
    <property type="entry name" value="HAD_FCP1-like"/>
    <property type="match status" value="1"/>
</dbReference>
<keyword evidence="1" id="KW-0809">Transit peptide</keyword>
<dbReference type="PROSITE" id="PS50969">
    <property type="entry name" value="FCP1"/>
    <property type="match status" value="1"/>
</dbReference>
<organism evidence="3 4">
    <name type="scientific">Leishmania orientalis</name>
    <dbReference type="NCBI Taxonomy" id="2249476"/>
    <lineage>
        <taxon>Eukaryota</taxon>
        <taxon>Discoba</taxon>
        <taxon>Euglenozoa</taxon>
        <taxon>Kinetoplastea</taxon>
        <taxon>Metakinetoplastina</taxon>
        <taxon>Trypanosomatida</taxon>
        <taxon>Trypanosomatidae</taxon>
        <taxon>Leishmaniinae</taxon>
        <taxon>Leishmania</taxon>
    </lineage>
</organism>
<keyword evidence="4" id="KW-1185">Reference proteome</keyword>
<comment type="similarity">
    <text evidence="1">Belongs to the TIM50 family.</text>
</comment>
<dbReference type="InterPro" id="IPR036412">
    <property type="entry name" value="HAD-like_sf"/>
</dbReference>